<organism evidence="12 13">
    <name type="scientific">Telmatocola sphagniphila</name>
    <dbReference type="NCBI Taxonomy" id="1123043"/>
    <lineage>
        <taxon>Bacteria</taxon>
        <taxon>Pseudomonadati</taxon>
        <taxon>Planctomycetota</taxon>
        <taxon>Planctomycetia</taxon>
        <taxon>Gemmatales</taxon>
        <taxon>Gemmataceae</taxon>
    </lineage>
</organism>
<dbReference type="PANTHER" id="PTHR43884">
    <property type="entry name" value="ACYL-COA DEHYDROGENASE"/>
    <property type="match status" value="1"/>
</dbReference>
<protein>
    <submittedName>
        <fullName evidence="12">Acyl-CoA dehydrogenase family protein</fullName>
    </submittedName>
</protein>
<comment type="cofactor">
    <cofactor evidence="1 7">
        <name>FAD</name>
        <dbReference type="ChEBI" id="CHEBI:57692"/>
    </cofactor>
</comment>
<dbReference type="FunFam" id="1.10.540.10:FF:000001">
    <property type="entry name" value="Very long-chain-specific acyl-CoA dehydrogenase, mitochondrial"/>
    <property type="match status" value="1"/>
</dbReference>
<evidence type="ECO:0000259" key="8">
    <source>
        <dbReference type="Pfam" id="PF00441"/>
    </source>
</evidence>
<evidence type="ECO:0000256" key="1">
    <source>
        <dbReference type="ARBA" id="ARBA00001974"/>
    </source>
</evidence>
<feature type="domain" description="Acyl-CoA dehydrogenase/oxidase N-terminal" evidence="10">
    <location>
        <begin position="58"/>
        <end position="163"/>
    </location>
</feature>
<dbReference type="SUPFAM" id="SSF47203">
    <property type="entry name" value="Acyl-CoA dehydrogenase C-terminal domain-like"/>
    <property type="match status" value="1"/>
</dbReference>
<dbReference type="InterPro" id="IPR006091">
    <property type="entry name" value="Acyl-CoA_Oxase/DH_mid-dom"/>
</dbReference>
<dbReference type="RefSeq" id="WP_213496874.1">
    <property type="nucleotide sequence ID" value="NZ_CP074694.1"/>
</dbReference>
<dbReference type="Pfam" id="PF02771">
    <property type="entry name" value="Acyl-CoA_dh_N"/>
    <property type="match status" value="1"/>
</dbReference>
<dbReference type="EMBL" id="CP074694">
    <property type="protein sequence ID" value="QVL32173.1"/>
    <property type="molecule type" value="Genomic_DNA"/>
</dbReference>
<evidence type="ECO:0000256" key="4">
    <source>
        <dbReference type="ARBA" id="ARBA00022827"/>
    </source>
</evidence>
<dbReference type="SUPFAM" id="SSF56645">
    <property type="entry name" value="Acyl-CoA dehydrogenase NM domain-like"/>
    <property type="match status" value="1"/>
</dbReference>
<dbReference type="InterPro" id="IPR009100">
    <property type="entry name" value="AcylCoA_DH/oxidase_NM_dom_sf"/>
</dbReference>
<evidence type="ECO:0000259" key="11">
    <source>
        <dbReference type="Pfam" id="PF21343"/>
    </source>
</evidence>
<proteinExistence type="inferred from homology"/>
<evidence type="ECO:0000313" key="12">
    <source>
        <dbReference type="EMBL" id="QVL32173.1"/>
    </source>
</evidence>
<dbReference type="FunFam" id="2.40.110.10:FF:000002">
    <property type="entry name" value="Acyl-CoA dehydrogenase fadE12"/>
    <property type="match status" value="1"/>
</dbReference>
<dbReference type="Proteomes" id="UP000676194">
    <property type="component" value="Chromosome"/>
</dbReference>
<dbReference type="Pfam" id="PF02770">
    <property type="entry name" value="Acyl-CoA_dh_M"/>
    <property type="match status" value="1"/>
</dbReference>
<dbReference type="AlphaFoldDB" id="A0A8E6B586"/>
<dbReference type="PANTHER" id="PTHR43884:SF9">
    <property type="entry name" value="COMPLEX I ASSEMBLY FACTOR ACAD9, MITOCHONDRIAL"/>
    <property type="match status" value="1"/>
</dbReference>
<evidence type="ECO:0000256" key="7">
    <source>
        <dbReference type="RuleBase" id="RU362125"/>
    </source>
</evidence>
<dbReference type="Pfam" id="PF21343">
    <property type="entry name" value="ACAD9-ACADV_C"/>
    <property type="match status" value="1"/>
</dbReference>
<keyword evidence="6 7" id="KW-0560">Oxidoreductase</keyword>
<dbReference type="KEGG" id="tsph:KIH39_25610"/>
<dbReference type="InterPro" id="IPR013786">
    <property type="entry name" value="AcylCoA_DH/ox_N"/>
</dbReference>
<evidence type="ECO:0000256" key="6">
    <source>
        <dbReference type="ARBA" id="ARBA00023002"/>
    </source>
</evidence>
<dbReference type="GO" id="GO:0003995">
    <property type="term" value="F:acyl-CoA dehydrogenase activity"/>
    <property type="evidence" value="ECO:0007669"/>
    <property type="project" value="TreeGrafter"/>
</dbReference>
<dbReference type="InterPro" id="IPR009075">
    <property type="entry name" value="AcylCo_DH/oxidase_C"/>
</dbReference>
<keyword evidence="5" id="KW-0809">Transit peptide</keyword>
<evidence type="ECO:0000313" key="13">
    <source>
        <dbReference type="Proteomes" id="UP000676194"/>
    </source>
</evidence>
<accession>A0A8E6B586</accession>
<dbReference type="GO" id="GO:0050660">
    <property type="term" value="F:flavin adenine dinucleotide binding"/>
    <property type="evidence" value="ECO:0007669"/>
    <property type="project" value="InterPro"/>
</dbReference>
<feature type="domain" description="Acyl-CoA oxidase/dehydrogenase middle" evidence="9">
    <location>
        <begin position="167"/>
        <end position="267"/>
    </location>
</feature>
<gene>
    <name evidence="12" type="ORF">KIH39_25610</name>
</gene>
<reference evidence="12" key="1">
    <citation type="submission" date="2021-05" db="EMBL/GenBank/DDBJ databases">
        <title>Complete genome sequence of the cellulolytic planctomycete Telmatocola sphagniphila SP2T and characterization of the first cellulase from planctomycetes.</title>
        <authorList>
            <person name="Rakitin A.L."/>
            <person name="Beletsky A.V."/>
            <person name="Naumoff D.G."/>
            <person name="Kulichevskaya I.S."/>
            <person name="Mardanov A.V."/>
            <person name="Ravin N.V."/>
            <person name="Dedysh S.N."/>
        </authorList>
    </citation>
    <scope>NUCLEOTIDE SEQUENCE</scope>
    <source>
        <strain evidence="12">SP2T</strain>
    </source>
</reference>
<evidence type="ECO:0000256" key="2">
    <source>
        <dbReference type="ARBA" id="ARBA00009347"/>
    </source>
</evidence>
<dbReference type="InterPro" id="IPR036250">
    <property type="entry name" value="AcylCo_DH-like_C"/>
</dbReference>
<keyword evidence="4 7" id="KW-0274">FAD</keyword>
<dbReference type="GO" id="GO:0006631">
    <property type="term" value="P:fatty acid metabolic process"/>
    <property type="evidence" value="ECO:0007669"/>
    <property type="project" value="UniProtKB-ARBA"/>
</dbReference>
<sequence length="591" mass="65475">MALTSAQLEKQKKEAEELLFAGPETLGFAKALFFGHFHQNLIFPYPELNSEQKQIVETARAQVQKFADEKIDARQIDKLADIPRSVIDGLAELGVLGMTAPKEFGGREFKQQAYCKIMEILGGHCASTAVFVNAHHSIGIRALLLFGTKEQQARWLPDLVSGKKLAAFALTEPNAGSDAANVQTTATPTDDGTGYVLNGQKRYITNAAIAQVLTVMARTPVPGKPNESRITAFLVTPDMPGFEVVEARAEKMGIRGTATGKLRFTNMRVPKENVLGQVGKGLRVALTVLDFGRTTFGASCTGAAKVCVEAMTKHAKQRVQFEQTLSEFELVKKKIAFAAAHTFAMEAMTQICAAFIDQGAEDYMLETAILKVFSTEHLWTIVFDCMQIFGGQSYFCNEPYERWMRDARINTIGEGANEVLKSFIAVVGCRGPGMQLDAMRKNMIKRPWVGLTDGMSFVGSQIRDRVTRLDIPMQSYALRNVARELGYRVKKLGQALPFVFLRAGTEAKFLVSQYNHERLADIAMDLYASSCVLSRLDYLLSRNDSDAAQMEAGKYFLMLAFDRIDQNFVNLKQNHDAQTTRTADAVIQSFK</sequence>
<evidence type="ECO:0000256" key="3">
    <source>
        <dbReference type="ARBA" id="ARBA00022630"/>
    </source>
</evidence>
<keyword evidence="13" id="KW-1185">Reference proteome</keyword>
<evidence type="ECO:0000256" key="5">
    <source>
        <dbReference type="ARBA" id="ARBA00022946"/>
    </source>
</evidence>
<evidence type="ECO:0000259" key="9">
    <source>
        <dbReference type="Pfam" id="PF02770"/>
    </source>
</evidence>
<dbReference type="InterPro" id="IPR046373">
    <property type="entry name" value="Acyl-CoA_Oxase/DH_mid-dom_sf"/>
</dbReference>
<dbReference type="InterPro" id="IPR037069">
    <property type="entry name" value="AcylCoA_DH/ox_N_sf"/>
</dbReference>
<comment type="similarity">
    <text evidence="2 7">Belongs to the acyl-CoA dehydrogenase family.</text>
</comment>
<feature type="domain" description="ACAD9/ACADV-like C-terminal" evidence="11">
    <location>
        <begin position="478"/>
        <end position="584"/>
    </location>
</feature>
<dbReference type="Gene3D" id="1.20.140.10">
    <property type="entry name" value="Butyryl-CoA Dehydrogenase, subunit A, domain 3"/>
    <property type="match status" value="2"/>
</dbReference>
<feature type="domain" description="Acyl-CoA dehydrogenase/oxidase C-terminal" evidence="8">
    <location>
        <begin position="279"/>
        <end position="425"/>
    </location>
</feature>
<dbReference type="Pfam" id="PF00441">
    <property type="entry name" value="Acyl-CoA_dh_1"/>
    <property type="match status" value="1"/>
</dbReference>
<dbReference type="Gene3D" id="1.10.540.10">
    <property type="entry name" value="Acyl-CoA dehydrogenase/oxidase, N-terminal domain"/>
    <property type="match status" value="1"/>
</dbReference>
<dbReference type="Gene3D" id="2.40.110.10">
    <property type="entry name" value="Butyryl-CoA Dehydrogenase, subunit A, domain 2"/>
    <property type="match status" value="1"/>
</dbReference>
<evidence type="ECO:0000259" key="10">
    <source>
        <dbReference type="Pfam" id="PF02771"/>
    </source>
</evidence>
<keyword evidence="3 7" id="KW-0285">Flavoprotein</keyword>
<dbReference type="InterPro" id="IPR049448">
    <property type="entry name" value="ACAD9/ACADV-like_C"/>
</dbReference>
<name>A0A8E6B586_9BACT</name>